<organism evidence="2 3">
    <name type="scientific">Candidatus Gallacutalibacter pullicola</name>
    <dbReference type="NCBI Taxonomy" id="2840830"/>
    <lineage>
        <taxon>Bacteria</taxon>
        <taxon>Bacillati</taxon>
        <taxon>Bacillota</taxon>
        <taxon>Clostridia</taxon>
        <taxon>Eubacteriales</taxon>
        <taxon>Candidatus Gallacutalibacter</taxon>
    </lineage>
</organism>
<dbReference type="PANTHER" id="PTHR40061">
    <property type="entry name" value="SPORULATION PROTEIN YLMC-RELATED"/>
    <property type="match status" value="1"/>
</dbReference>
<evidence type="ECO:0000259" key="1">
    <source>
        <dbReference type="Pfam" id="PF05239"/>
    </source>
</evidence>
<gene>
    <name evidence="2" type="ORF">IAA54_01060</name>
</gene>
<evidence type="ECO:0000313" key="2">
    <source>
        <dbReference type="EMBL" id="HIR56238.1"/>
    </source>
</evidence>
<dbReference type="Proteomes" id="UP000886785">
    <property type="component" value="Unassembled WGS sequence"/>
</dbReference>
<sequence length="96" mass="10982">MTCRMADMRNKEVINVRDGVRLGNVCDIELDIQNANVCAIIIYGRPRLFGLMGREDDVVIRWDEIQVIGDETVLVDCNVRRRVETRPAFLRFLSGG</sequence>
<protein>
    <submittedName>
        <fullName evidence="2">YlmC/YmxH family sporulation protein</fullName>
    </submittedName>
</protein>
<dbReference type="Gene3D" id="2.30.30.240">
    <property type="entry name" value="PRC-barrel domain"/>
    <property type="match status" value="1"/>
</dbReference>
<reference evidence="2" key="1">
    <citation type="submission" date="2020-10" db="EMBL/GenBank/DDBJ databases">
        <authorList>
            <person name="Gilroy R."/>
        </authorList>
    </citation>
    <scope>NUCLEOTIDE SEQUENCE</scope>
    <source>
        <strain evidence="2">ChiSjej1B19-7085</strain>
    </source>
</reference>
<dbReference type="PANTHER" id="PTHR40061:SF1">
    <property type="entry name" value="SPORULATION PROTEIN YLMC-RELATED"/>
    <property type="match status" value="1"/>
</dbReference>
<accession>A0A9D1DNR6</accession>
<dbReference type="InterPro" id="IPR014238">
    <property type="entry name" value="Spore_YlmC/YmxH"/>
</dbReference>
<evidence type="ECO:0000313" key="3">
    <source>
        <dbReference type="Proteomes" id="UP000886785"/>
    </source>
</evidence>
<proteinExistence type="predicted"/>
<dbReference type="SUPFAM" id="SSF50346">
    <property type="entry name" value="PRC-barrel domain"/>
    <property type="match status" value="1"/>
</dbReference>
<comment type="caution">
    <text evidence="2">The sequence shown here is derived from an EMBL/GenBank/DDBJ whole genome shotgun (WGS) entry which is preliminary data.</text>
</comment>
<name>A0A9D1DNR6_9FIRM</name>
<reference evidence="2" key="2">
    <citation type="journal article" date="2021" name="PeerJ">
        <title>Extensive microbial diversity within the chicken gut microbiome revealed by metagenomics and culture.</title>
        <authorList>
            <person name="Gilroy R."/>
            <person name="Ravi A."/>
            <person name="Getino M."/>
            <person name="Pursley I."/>
            <person name="Horton D.L."/>
            <person name="Alikhan N.F."/>
            <person name="Baker D."/>
            <person name="Gharbi K."/>
            <person name="Hall N."/>
            <person name="Watson M."/>
            <person name="Adriaenssens E.M."/>
            <person name="Foster-Nyarko E."/>
            <person name="Jarju S."/>
            <person name="Secka A."/>
            <person name="Antonio M."/>
            <person name="Oren A."/>
            <person name="Chaudhuri R.R."/>
            <person name="La Ragione R."/>
            <person name="Hildebrand F."/>
            <person name="Pallen M.J."/>
        </authorList>
    </citation>
    <scope>NUCLEOTIDE SEQUENCE</scope>
    <source>
        <strain evidence="2">ChiSjej1B19-7085</strain>
    </source>
</reference>
<dbReference type="AlphaFoldDB" id="A0A9D1DNR6"/>
<dbReference type="EMBL" id="DVHF01000011">
    <property type="protein sequence ID" value="HIR56238.1"/>
    <property type="molecule type" value="Genomic_DNA"/>
</dbReference>
<dbReference type="Pfam" id="PF05239">
    <property type="entry name" value="PRC"/>
    <property type="match status" value="1"/>
</dbReference>
<dbReference type="InterPro" id="IPR027275">
    <property type="entry name" value="PRC-brl_dom"/>
</dbReference>
<dbReference type="InterPro" id="IPR011033">
    <property type="entry name" value="PRC_barrel-like_sf"/>
</dbReference>
<feature type="domain" description="PRC-barrel" evidence="1">
    <location>
        <begin position="6"/>
        <end position="76"/>
    </location>
</feature>
<dbReference type="NCBIfam" id="TIGR02888">
    <property type="entry name" value="spore_YlmC_YmxH"/>
    <property type="match status" value="1"/>
</dbReference>